<reference evidence="11" key="1">
    <citation type="submission" date="2020-10" db="EMBL/GenBank/DDBJ databases">
        <authorList>
            <person name="Gilroy R."/>
        </authorList>
    </citation>
    <scope>NUCLEOTIDE SEQUENCE</scope>
    <source>
        <strain evidence="11">CHK195-15760</strain>
    </source>
</reference>
<dbReference type="SUPFAM" id="SSF82689">
    <property type="entry name" value="Mechanosensitive channel protein MscS (YggB), C-terminal domain"/>
    <property type="match status" value="1"/>
</dbReference>
<dbReference type="InterPro" id="IPR049142">
    <property type="entry name" value="MS_channel_1st"/>
</dbReference>
<evidence type="ECO:0000256" key="4">
    <source>
        <dbReference type="ARBA" id="ARBA00022692"/>
    </source>
</evidence>
<dbReference type="InterPro" id="IPR011066">
    <property type="entry name" value="MscS_channel_C_sf"/>
</dbReference>
<evidence type="ECO:0000256" key="2">
    <source>
        <dbReference type="ARBA" id="ARBA00008017"/>
    </source>
</evidence>
<evidence type="ECO:0000256" key="3">
    <source>
        <dbReference type="ARBA" id="ARBA00022475"/>
    </source>
</evidence>
<dbReference type="GO" id="GO:0005886">
    <property type="term" value="C:plasma membrane"/>
    <property type="evidence" value="ECO:0007669"/>
    <property type="project" value="UniProtKB-SubCell"/>
</dbReference>
<dbReference type="Gene3D" id="1.10.287.1260">
    <property type="match status" value="1"/>
</dbReference>
<organism evidence="11 12">
    <name type="scientific">Candidatus Merdicola faecigallinarum</name>
    <dbReference type="NCBI Taxonomy" id="2840862"/>
    <lineage>
        <taxon>Bacteria</taxon>
        <taxon>Bacillati</taxon>
        <taxon>Bacillota</taxon>
        <taxon>Clostridia</taxon>
        <taxon>Candidatus Merdicola</taxon>
    </lineage>
</organism>
<keyword evidence="3" id="KW-1003">Cell membrane</keyword>
<proteinExistence type="inferred from homology"/>
<feature type="transmembrane region" description="Helical" evidence="7">
    <location>
        <begin position="135"/>
        <end position="156"/>
    </location>
</feature>
<comment type="caution">
    <text evidence="11">The sequence shown here is derived from an EMBL/GenBank/DDBJ whole genome shotgun (WGS) entry which is preliminary data.</text>
</comment>
<protein>
    <submittedName>
        <fullName evidence="11">Mechanosensitive ion channel family protein</fullName>
    </submittedName>
</protein>
<dbReference type="InterPro" id="IPR010920">
    <property type="entry name" value="LSM_dom_sf"/>
</dbReference>
<evidence type="ECO:0000313" key="12">
    <source>
        <dbReference type="Proteomes" id="UP000824093"/>
    </source>
</evidence>
<evidence type="ECO:0000256" key="5">
    <source>
        <dbReference type="ARBA" id="ARBA00022989"/>
    </source>
</evidence>
<dbReference type="InterPro" id="IPR045042">
    <property type="entry name" value="YnaI-like"/>
</dbReference>
<dbReference type="PANTHER" id="PTHR43634">
    <property type="entry name" value="OW CONDUCTANCE MECHANOSENSITIVE CHANNEL"/>
    <property type="match status" value="1"/>
</dbReference>
<feature type="domain" description="Mechanosensitive ion channel MscS" evidence="8">
    <location>
        <begin position="182"/>
        <end position="249"/>
    </location>
</feature>
<dbReference type="InterPro" id="IPR023408">
    <property type="entry name" value="MscS_beta-dom_sf"/>
</dbReference>
<feature type="transmembrane region" description="Helical" evidence="7">
    <location>
        <begin position="162"/>
        <end position="180"/>
    </location>
</feature>
<reference evidence="11" key="2">
    <citation type="journal article" date="2021" name="PeerJ">
        <title>Extensive microbial diversity within the chicken gut microbiome revealed by metagenomics and culture.</title>
        <authorList>
            <person name="Gilroy R."/>
            <person name="Ravi A."/>
            <person name="Getino M."/>
            <person name="Pursley I."/>
            <person name="Horton D.L."/>
            <person name="Alikhan N.F."/>
            <person name="Baker D."/>
            <person name="Gharbi K."/>
            <person name="Hall N."/>
            <person name="Watson M."/>
            <person name="Adriaenssens E.M."/>
            <person name="Foster-Nyarko E."/>
            <person name="Jarju S."/>
            <person name="Secka A."/>
            <person name="Antonio M."/>
            <person name="Oren A."/>
            <person name="Chaudhuri R.R."/>
            <person name="La Ragione R."/>
            <person name="Hildebrand F."/>
            <person name="Pallen M.J."/>
        </authorList>
    </citation>
    <scope>NUCLEOTIDE SEQUENCE</scope>
    <source>
        <strain evidence="11">CHK195-15760</strain>
    </source>
</reference>
<evidence type="ECO:0000256" key="7">
    <source>
        <dbReference type="SAM" id="Phobius"/>
    </source>
</evidence>
<gene>
    <name evidence="11" type="ORF">IAB70_01190</name>
</gene>
<evidence type="ECO:0000259" key="10">
    <source>
        <dbReference type="Pfam" id="PF21088"/>
    </source>
</evidence>
<dbReference type="AlphaFoldDB" id="A0A9D1S9A0"/>
<evidence type="ECO:0000256" key="1">
    <source>
        <dbReference type="ARBA" id="ARBA00004651"/>
    </source>
</evidence>
<evidence type="ECO:0000259" key="9">
    <source>
        <dbReference type="Pfam" id="PF21082"/>
    </source>
</evidence>
<dbReference type="SUPFAM" id="SSF82861">
    <property type="entry name" value="Mechanosensitive channel protein MscS (YggB), transmembrane region"/>
    <property type="match status" value="1"/>
</dbReference>
<dbReference type="Proteomes" id="UP000824093">
    <property type="component" value="Unassembled WGS sequence"/>
</dbReference>
<keyword evidence="6 7" id="KW-0472">Membrane</keyword>
<dbReference type="Pfam" id="PF21082">
    <property type="entry name" value="MS_channel_3rd"/>
    <property type="match status" value="1"/>
</dbReference>
<comment type="subcellular location">
    <subcellularLocation>
        <location evidence="1">Cell membrane</location>
        <topology evidence="1">Multi-pass membrane protein</topology>
    </subcellularLocation>
</comment>
<dbReference type="Pfam" id="PF21088">
    <property type="entry name" value="MS_channel_1st"/>
    <property type="match status" value="1"/>
</dbReference>
<feature type="transmembrane region" description="Helical" evidence="7">
    <location>
        <begin position="65"/>
        <end position="83"/>
    </location>
</feature>
<dbReference type="SUPFAM" id="SSF50182">
    <property type="entry name" value="Sm-like ribonucleoproteins"/>
    <property type="match status" value="1"/>
</dbReference>
<sequence length="359" mass="41283">MDQMNQILEWIKNIDLKQIINFLIAIGIVIFFYLISSTLAYIIVKIFKIKIKEKEKIKEKAFYRPLKIFFTVLGVYLATKVLSFPEVVVGWIDKIFQSIVILLVANGFGNMFTTDSETLKKIQAKLKMDVDDNRLSFFYKLIRVIIYIVAVLLVIMRLGFNINGILAGFGVGGVIITLAAQDTAKNLFGGFMLIVDKPFVVGDWVQTASFEGIVEDITFRSTRIRTWDNSLVNIPNGVLSNESIINWSKMEKRKYKLDIKLDLDTPMEVVKRVTSKIYFMLINHPNVINEDTYVKFDTIKPDGINIMIYVFTNSVDYDTYLNAKEKINGNIMEILEHENVKIAYPTSTVFVKNEEKEEE</sequence>
<feature type="transmembrane region" description="Helical" evidence="7">
    <location>
        <begin position="95"/>
        <end position="114"/>
    </location>
</feature>
<keyword evidence="4 7" id="KW-0812">Transmembrane</keyword>
<evidence type="ECO:0000259" key="8">
    <source>
        <dbReference type="Pfam" id="PF00924"/>
    </source>
</evidence>
<dbReference type="InterPro" id="IPR006685">
    <property type="entry name" value="MscS_channel_2nd"/>
</dbReference>
<feature type="domain" description="Mechanosensitive ion channel transmembrane helices 2/3" evidence="10">
    <location>
        <begin position="140"/>
        <end position="181"/>
    </location>
</feature>
<accession>A0A9D1S9A0</accession>
<dbReference type="InterPro" id="IPR011014">
    <property type="entry name" value="MscS_channel_TM-2"/>
</dbReference>
<feature type="transmembrane region" description="Helical" evidence="7">
    <location>
        <begin position="20"/>
        <end position="44"/>
    </location>
</feature>
<evidence type="ECO:0000313" key="11">
    <source>
        <dbReference type="EMBL" id="HIU51232.1"/>
    </source>
</evidence>
<name>A0A9D1S9A0_9FIRM</name>
<dbReference type="InterPro" id="IPR049278">
    <property type="entry name" value="MS_channel_C"/>
</dbReference>
<dbReference type="Gene3D" id="2.30.30.60">
    <property type="match status" value="1"/>
</dbReference>
<dbReference type="GO" id="GO:0055085">
    <property type="term" value="P:transmembrane transport"/>
    <property type="evidence" value="ECO:0007669"/>
    <property type="project" value="InterPro"/>
</dbReference>
<dbReference type="EMBL" id="DVNH01000010">
    <property type="protein sequence ID" value="HIU51232.1"/>
    <property type="molecule type" value="Genomic_DNA"/>
</dbReference>
<dbReference type="InterPro" id="IPR006686">
    <property type="entry name" value="MscS_channel_CS"/>
</dbReference>
<dbReference type="PANTHER" id="PTHR43634:SF2">
    <property type="entry name" value="LOW CONDUCTANCE MECHANOSENSITIVE CHANNEL YNAI"/>
    <property type="match status" value="1"/>
</dbReference>
<dbReference type="PROSITE" id="PS01246">
    <property type="entry name" value="UPF0003"/>
    <property type="match status" value="1"/>
</dbReference>
<evidence type="ECO:0000256" key="6">
    <source>
        <dbReference type="ARBA" id="ARBA00023136"/>
    </source>
</evidence>
<feature type="domain" description="Mechanosensitive ion channel MscS C-terminal" evidence="9">
    <location>
        <begin position="256"/>
        <end position="342"/>
    </location>
</feature>
<dbReference type="Pfam" id="PF00924">
    <property type="entry name" value="MS_channel_2nd"/>
    <property type="match status" value="1"/>
</dbReference>
<keyword evidence="5 7" id="KW-1133">Transmembrane helix</keyword>
<dbReference type="Gene3D" id="3.30.70.100">
    <property type="match status" value="1"/>
</dbReference>
<comment type="similarity">
    <text evidence="2">Belongs to the MscS (TC 1.A.23) family.</text>
</comment>